<protein>
    <submittedName>
        <fullName evidence="1">Phage portal protein</fullName>
    </submittedName>
</protein>
<proteinExistence type="predicted"/>
<evidence type="ECO:0000313" key="2">
    <source>
        <dbReference type="Proteomes" id="UP001157125"/>
    </source>
</evidence>
<dbReference type="InterPro" id="IPR006944">
    <property type="entry name" value="Phage/GTA_portal"/>
</dbReference>
<dbReference type="Gene3D" id="3.40.140.120">
    <property type="match status" value="1"/>
</dbReference>
<name>A0ABQ6IAJ8_9MICO</name>
<comment type="caution">
    <text evidence="1">The sequence shown here is derived from an EMBL/GenBank/DDBJ whole genome shotgun (WGS) entry which is preliminary data.</text>
</comment>
<organism evidence="1 2">
    <name type="scientific">Demequina litorisediminis</name>
    <dbReference type="NCBI Taxonomy" id="1849022"/>
    <lineage>
        <taxon>Bacteria</taxon>
        <taxon>Bacillati</taxon>
        <taxon>Actinomycetota</taxon>
        <taxon>Actinomycetes</taxon>
        <taxon>Micrococcales</taxon>
        <taxon>Demequinaceae</taxon>
        <taxon>Demequina</taxon>
    </lineage>
</organism>
<accession>A0ABQ6IAJ8</accession>
<keyword evidence="2" id="KW-1185">Reference proteome</keyword>
<dbReference type="NCBIfam" id="TIGR01537">
    <property type="entry name" value="portal_HK97"/>
    <property type="match status" value="1"/>
</dbReference>
<dbReference type="InterPro" id="IPR006427">
    <property type="entry name" value="Portal_HK97"/>
</dbReference>
<dbReference type="Gene3D" id="1.20.1270.210">
    <property type="match status" value="1"/>
</dbReference>
<gene>
    <name evidence="1" type="ORF">GCM10025876_09400</name>
</gene>
<dbReference type="RefSeq" id="WP_284327564.1">
    <property type="nucleotide sequence ID" value="NZ_BSUN01000001.1"/>
</dbReference>
<sequence length="363" mass="39795">MGILSWLGFNASEHRDTETPEGVMPPRRSAASEVNTDTALSLVAVYRAVSILSTAASQLSLDVWRGREQIDTPLVARRPDVAMPLSEWLAETVNSLALTGNAYWRITRDDRGPRNIEVLDPWKCSPQEDGTLGYESKRLQPSEFRHLKLMPRAGVLYGLGPIQAARAEIAGALDLRNYSSAWFASGDTPSGVLSSDQHLTAEQAKQYKDIWNQREAHEVAVMGAGLSYSPVMLNPEDAQFIANRQFTTTEIARLFGVPAHLMLAAVEGTSLTYTNVAQADLTFVRWSLMTYLRAIESALSEVLPGQQSARFNLDALLRPDTTTRYTAHQIALTAGFLTVDEVRDIEGLPPLASPTSPEVPADA</sequence>
<dbReference type="Proteomes" id="UP001157125">
    <property type="component" value="Unassembled WGS sequence"/>
</dbReference>
<dbReference type="Gene3D" id="3.30.1120.70">
    <property type="match status" value="1"/>
</dbReference>
<dbReference type="Pfam" id="PF04860">
    <property type="entry name" value="Phage_portal"/>
    <property type="match status" value="1"/>
</dbReference>
<dbReference type="EMBL" id="BSUN01000001">
    <property type="protein sequence ID" value="GMA34736.1"/>
    <property type="molecule type" value="Genomic_DNA"/>
</dbReference>
<reference evidence="2" key="1">
    <citation type="journal article" date="2019" name="Int. J. Syst. Evol. Microbiol.">
        <title>The Global Catalogue of Microorganisms (GCM) 10K type strain sequencing project: providing services to taxonomists for standard genome sequencing and annotation.</title>
        <authorList>
            <consortium name="The Broad Institute Genomics Platform"/>
            <consortium name="The Broad Institute Genome Sequencing Center for Infectious Disease"/>
            <person name="Wu L."/>
            <person name="Ma J."/>
        </authorList>
    </citation>
    <scope>NUCLEOTIDE SEQUENCE [LARGE SCALE GENOMIC DNA]</scope>
    <source>
        <strain evidence="2">NBRC 112299</strain>
    </source>
</reference>
<evidence type="ECO:0000313" key="1">
    <source>
        <dbReference type="EMBL" id="GMA34736.1"/>
    </source>
</evidence>